<dbReference type="SUPFAM" id="SSF47413">
    <property type="entry name" value="lambda repressor-like DNA-binding domains"/>
    <property type="match status" value="1"/>
</dbReference>
<dbReference type="Gene3D" id="1.10.260.40">
    <property type="entry name" value="lambda repressor-like DNA-binding domains"/>
    <property type="match status" value="1"/>
</dbReference>
<evidence type="ECO:0000313" key="6">
    <source>
        <dbReference type="Proteomes" id="UP001430149"/>
    </source>
</evidence>
<dbReference type="Pfam" id="PF00356">
    <property type="entry name" value="LacI"/>
    <property type="match status" value="1"/>
</dbReference>
<comment type="caution">
    <text evidence="5">The sequence shown here is derived from an EMBL/GenBank/DDBJ whole genome shotgun (WGS) entry which is preliminary data.</text>
</comment>
<dbReference type="Gene3D" id="3.40.50.2300">
    <property type="match status" value="2"/>
</dbReference>
<dbReference type="GO" id="GO:0003677">
    <property type="term" value="F:DNA binding"/>
    <property type="evidence" value="ECO:0007669"/>
    <property type="project" value="UniProtKB-KW"/>
</dbReference>
<dbReference type="PANTHER" id="PTHR30146:SF120">
    <property type="entry name" value="ALANINE RACEMASE"/>
    <property type="match status" value="1"/>
</dbReference>
<accession>A0ABS2K310</accession>
<sequence length="364" mass="39769">MTLLRRPPPAVRATSLQVPKGKATSFDIAHLTGVSQSTVSRALRDSPLVSEETRQRIKAAADQLNYKVDKNASNLRSQHSGTLALLLFEDPTADDSHINPFFLSMLGSITRACALRGYDLLMSFQQLSYDWHADYADTKKADGIILLGYGDYLAYRDKLQKLAAQGMRSVRWGAVLPDQPDLSIGCDNFQGGQAIAAHLLDQGCKRVAFLGDASSHYPEFFERYHGYTAALEQAGIVADPALQVDAAESTEQAGYNALETLLVRKVPFDAVFAASDLIAIGAMRALADHGIKVPEQVAVAGFDDIPMARFLNPPLTTVLQDTKLAGETLVDTLLQLIRNEPVETRLLPVRLVVRRSSQFGSRQA</sequence>
<reference evidence="5" key="1">
    <citation type="submission" date="2020-10" db="EMBL/GenBank/DDBJ databases">
        <title>Phylogeny of dyella-like bacteria.</title>
        <authorList>
            <person name="Fu J."/>
        </authorList>
    </citation>
    <scope>NUCLEOTIDE SEQUENCE</scope>
    <source>
        <strain evidence="5">DHOC52</strain>
    </source>
</reference>
<dbReference type="EMBL" id="JADIKE010000034">
    <property type="protein sequence ID" value="MBM7125405.1"/>
    <property type="molecule type" value="Genomic_DNA"/>
</dbReference>
<name>A0ABS2K310_9GAMM</name>
<keyword evidence="1" id="KW-0805">Transcription regulation</keyword>
<keyword evidence="2 5" id="KW-0238">DNA-binding</keyword>
<dbReference type="InterPro" id="IPR046335">
    <property type="entry name" value="LacI/GalR-like_sensor"/>
</dbReference>
<dbReference type="InterPro" id="IPR010982">
    <property type="entry name" value="Lambda_DNA-bd_dom_sf"/>
</dbReference>
<evidence type="ECO:0000313" key="5">
    <source>
        <dbReference type="EMBL" id="MBM7125405.1"/>
    </source>
</evidence>
<keyword evidence="6" id="KW-1185">Reference proteome</keyword>
<gene>
    <name evidence="5" type="ORF">ISP19_08440</name>
</gene>
<dbReference type="SUPFAM" id="SSF53822">
    <property type="entry name" value="Periplasmic binding protein-like I"/>
    <property type="match status" value="1"/>
</dbReference>
<dbReference type="Pfam" id="PF13377">
    <property type="entry name" value="Peripla_BP_3"/>
    <property type="match status" value="1"/>
</dbReference>
<organism evidence="5 6">
    <name type="scientific">Dyella flava</name>
    <dbReference type="NCBI Taxonomy" id="1920170"/>
    <lineage>
        <taxon>Bacteria</taxon>
        <taxon>Pseudomonadati</taxon>
        <taxon>Pseudomonadota</taxon>
        <taxon>Gammaproteobacteria</taxon>
        <taxon>Lysobacterales</taxon>
        <taxon>Rhodanobacteraceae</taxon>
        <taxon>Dyella</taxon>
    </lineage>
</organism>
<dbReference type="PROSITE" id="PS50932">
    <property type="entry name" value="HTH_LACI_2"/>
    <property type="match status" value="1"/>
</dbReference>
<feature type="domain" description="HTH lacI-type" evidence="4">
    <location>
        <begin position="23"/>
        <end position="77"/>
    </location>
</feature>
<dbReference type="CDD" id="cd06295">
    <property type="entry name" value="PBP1_CelR"/>
    <property type="match status" value="1"/>
</dbReference>
<evidence type="ECO:0000256" key="2">
    <source>
        <dbReference type="ARBA" id="ARBA00023125"/>
    </source>
</evidence>
<dbReference type="PANTHER" id="PTHR30146">
    <property type="entry name" value="LACI-RELATED TRANSCRIPTIONAL REPRESSOR"/>
    <property type="match status" value="1"/>
</dbReference>
<protein>
    <submittedName>
        <fullName evidence="5">LacI family DNA-binding transcriptional regulator</fullName>
    </submittedName>
</protein>
<dbReference type="Proteomes" id="UP001430149">
    <property type="component" value="Unassembled WGS sequence"/>
</dbReference>
<dbReference type="SMART" id="SM00354">
    <property type="entry name" value="HTH_LACI"/>
    <property type="match status" value="1"/>
</dbReference>
<dbReference type="InterPro" id="IPR000843">
    <property type="entry name" value="HTH_LacI"/>
</dbReference>
<evidence type="ECO:0000256" key="3">
    <source>
        <dbReference type="ARBA" id="ARBA00023163"/>
    </source>
</evidence>
<dbReference type="RefSeq" id="WP_204680931.1">
    <property type="nucleotide sequence ID" value="NZ_BSNR01000015.1"/>
</dbReference>
<dbReference type="CDD" id="cd01392">
    <property type="entry name" value="HTH_LacI"/>
    <property type="match status" value="1"/>
</dbReference>
<proteinExistence type="predicted"/>
<keyword evidence="3" id="KW-0804">Transcription</keyword>
<evidence type="ECO:0000259" key="4">
    <source>
        <dbReference type="PROSITE" id="PS50932"/>
    </source>
</evidence>
<evidence type="ECO:0000256" key="1">
    <source>
        <dbReference type="ARBA" id="ARBA00023015"/>
    </source>
</evidence>
<dbReference type="InterPro" id="IPR028082">
    <property type="entry name" value="Peripla_BP_I"/>
</dbReference>